<dbReference type="PRINTS" id="PR00400">
    <property type="entry name" value="TETREPRESSOR"/>
</dbReference>
<comment type="caution">
    <text evidence="7">The sequence shown here is derived from an EMBL/GenBank/DDBJ whole genome shotgun (WGS) entry which is preliminary data.</text>
</comment>
<proteinExistence type="predicted"/>
<dbReference type="InterPro" id="IPR036271">
    <property type="entry name" value="Tet_transcr_reg_TetR-rel_C_sf"/>
</dbReference>
<keyword evidence="8" id="KW-1185">Reference proteome</keyword>
<dbReference type="RefSeq" id="WP_253891524.1">
    <property type="nucleotide sequence ID" value="NZ_BAAAVB010000006.1"/>
</dbReference>
<dbReference type="EMBL" id="JAMTCO010000022">
    <property type="protein sequence ID" value="MCP2274208.1"/>
    <property type="molecule type" value="Genomic_DNA"/>
</dbReference>
<protein>
    <submittedName>
        <fullName evidence="7">Transcriptional regulator, TetR family</fullName>
    </submittedName>
</protein>
<keyword evidence="3 5" id="KW-0238">DNA-binding</keyword>
<dbReference type="InterPro" id="IPR050109">
    <property type="entry name" value="HTH-type_TetR-like_transc_reg"/>
</dbReference>
<dbReference type="InterPro" id="IPR001647">
    <property type="entry name" value="HTH_TetR"/>
</dbReference>
<dbReference type="InterPro" id="IPR009057">
    <property type="entry name" value="Homeodomain-like_sf"/>
</dbReference>
<feature type="DNA-binding region" description="H-T-H motif" evidence="5">
    <location>
        <begin position="31"/>
        <end position="50"/>
    </location>
</feature>
<dbReference type="Pfam" id="PF00440">
    <property type="entry name" value="TetR_N"/>
    <property type="match status" value="1"/>
</dbReference>
<evidence type="ECO:0000256" key="1">
    <source>
        <dbReference type="ARBA" id="ARBA00022491"/>
    </source>
</evidence>
<dbReference type="Pfam" id="PF02909">
    <property type="entry name" value="TetR_C_1"/>
    <property type="match status" value="1"/>
</dbReference>
<dbReference type="Gene3D" id="1.10.357.10">
    <property type="entry name" value="Tetracycline Repressor, domain 2"/>
    <property type="match status" value="1"/>
</dbReference>
<dbReference type="PROSITE" id="PS50977">
    <property type="entry name" value="HTH_TETR_2"/>
    <property type="match status" value="1"/>
</dbReference>
<name>A0ABT1ING5_9PSEU</name>
<evidence type="ECO:0000259" key="6">
    <source>
        <dbReference type="PROSITE" id="PS50977"/>
    </source>
</evidence>
<keyword evidence="1" id="KW-0678">Repressor</keyword>
<dbReference type="SUPFAM" id="SSF48498">
    <property type="entry name" value="Tetracyclin repressor-like, C-terminal domain"/>
    <property type="match status" value="1"/>
</dbReference>
<dbReference type="SUPFAM" id="SSF46689">
    <property type="entry name" value="Homeodomain-like"/>
    <property type="match status" value="1"/>
</dbReference>
<sequence>MPRPRVPLLDRPRIRAAALAAVDRDGLAGLSMRRLATDLGVQAPSLYSHYRTKDDLLQDIAEDVMSTVDTSGFADGWVAGLRGWARSYRAALAAHPNLAPVLAAGPARRPTALLLADAVHGGLVGAGWPPRHATMIGASTKYLVLGAAMSSFSRGFEDDVQVYVDRYPHLDQAHRLREHADEIDADSFELALDAFIHGLIALHARVARDRP</sequence>
<evidence type="ECO:0000313" key="7">
    <source>
        <dbReference type="EMBL" id="MCP2274208.1"/>
    </source>
</evidence>
<gene>
    <name evidence="7" type="ORF">LV75_006742</name>
</gene>
<keyword evidence="2" id="KW-0805">Transcription regulation</keyword>
<dbReference type="PANTHER" id="PTHR30055:SF151">
    <property type="entry name" value="TRANSCRIPTIONAL REGULATORY PROTEIN"/>
    <property type="match status" value="1"/>
</dbReference>
<dbReference type="InterPro" id="IPR004111">
    <property type="entry name" value="Repressor_TetR_C"/>
</dbReference>
<evidence type="ECO:0000256" key="4">
    <source>
        <dbReference type="ARBA" id="ARBA00023163"/>
    </source>
</evidence>
<evidence type="ECO:0000256" key="2">
    <source>
        <dbReference type="ARBA" id="ARBA00023015"/>
    </source>
</evidence>
<organism evidence="7 8">
    <name type="scientific">Actinokineospora diospyrosa</name>
    <dbReference type="NCBI Taxonomy" id="103728"/>
    <lineage>
        <taxon>Bacteria</taxon>
        <taxon>Bacillati</taxon>
        <taxon>Actinomycetota</taxon>
        <taxon>Actinomycetes</taxon>
        <taxon>Pseudonocardiales</taxon>
        <taxon>Pseudonocardiaceae</taxon>
        <taxon>Actinokineospora</taxon>
    </lineage>
</organism>
<dbReference type="Proteomes" id="UP001205185">
    <property type="component" value="Unassembled WGS sequence"/>
</dbReference>
<reference evidence="7 8" key="1">
    <citation type="submission" date="2022-06" db="EMBL/GenBank/DDBJ databases">
        <title>Genomic Encyclopedia of Archaeal and Bacterial Type Strains, Phase II (KMG-II): from individual species to whole genera.</title>
        <authorList>
            <person name="Goeker M."/>
        </authorList>
    </citation>
    <scope>NUCLEOTIDE SEQUENCE [LARGE SCALE GENOMIC DNA]</scope>
    <source>
        <strain evidence="7 8">DSM 44255</strain>
    </source>
</reference>
<accession>A0ABT1ING5</accession>
<feature type="domain" description="HTH tetR-type" evidence="6">
    <location>
        <begin position="8"/>
        <end position="68"/>
    </location>
</feature>
<keyword evidence="4" id="KW-0804">Transcription</keyword>
<dbReference type="PANTHER" id="PTHR30055">
    <property type="entry name" value="HTH-TYPE TRANSCRIPTIONAL REGULATOR RUTR"/>
    <property type="match status" value="1"/>
</dbReference>
<dbReference type="InterPro" id="IPR003012">
    <property type="entry name" value="Tet_transcr_reg_TetR"/>
</dbReference>
<evidence type="ECO:0000313" key="8">
    <source>
        <dbReference type="Proteomes" id="UP001205185"/>
    </source>
</evidence>
<evidence type="ECO:0000256" key="3">
    <source>
        <dbReference type="ARBA" id="ARBA00023125"/>
    </source>
</evidence>
<evidence type="ECO:0000256" key="5">
    <source>
        <dbReference type="PROSITE-ProRule" id="PRU00335"/>
    </source>
</evidence>